<dbReference type="Proteomes" id="UP001241748">
    <property type="component" value="Unassembled WGS sequence"/>
</dbReference>
<dbReference type="RefSeq" id="WP_306074980.1">
    <property type="nucleotide sequence ID" value="NZ_JAROBZ020000001.1"/>
</dbReference>
<accession>A0ABV4YS95</accession>
<dbReference type="EMBL" id="JAROBZ020000001">
    <property type="protein sequence ID" value="MFB3167448.1"/>
    <property type="molecule type" value="Genomic_DNA"/>
</dbReference>
<name>A0ABV4YS95_9BACI</name>
<sequence length="602" mass="71403">MELSYNLFSNKSTIEKIVFLEDWFLIIDIETTTEKEIRKFFRDIIENEENVYLKKLGIETVVFLTMLRKVRKNATIEMLLDVEDDENPFVLKTALSYLSLLDENNKDIEEKLIYNKQNKNDDVSSEAYYRLGMLKLFKTDFNNQMEFYENLSECNKLFEYSKSLIENRTDAEYFYYVTLFLESLLTRNDEIIESSYQNLLSTFNLRAAFHSNIKLMTLEYKINGVLVNLQRIYKKVSQHEQWVNFYEEFKKLSEYNYELINITTSENTIWKSNLEKLKTNINEQILSNLFIKNLNYYNLRIDNLINQNKEDEILIGFLSYIKDIINKKNEEQSFDDQKLLEICLMIKEVVPNARPEDLLTALKSSSSEDKLEDVLGIISKYTETKYAKKLGFLTGFEVGEEIFNMILKSIEVKIPDYSKEKLNIFMKIVEEVIRYLLLTVRFKKDEFKFLYTQENGGKGDKASERDLQDSLYKHFKYSNIAYASREEIRDFADGGRIDIVFNLDNYEFPVELKKTKKEISIESIREKYLEQVSTYIYSYEQLGIFVLLDLNTKEKPVNDVRNLVYLDYMQPLYELNDKFPDYIVVVIIPGNKPLPSQKSEYS</sequence>
<reference evidence="1 2" key="1">
    <citation type="submission" date="2024-05" db="EMBL/GenBank/DDBJ databases">
        <authorList>
            <person name="Venkateswaran K."/>
        </authorList>
    </citation>
    <scope>NUCLEOTIDE SEQUENCE [LARGE SCALE GENOMIC DNA]</scope>
    <source>
        <strain evidence="1 2">179-C4-2-HS</strain>
    </source>
</reference>
<gene>
    <name evidence="1" type="ORF">P5G62_010040</name>
</gene>
<protein>
    <recommendedName>
        <fullName evidence="3">Protein NO VEIN C-terminal domain-containing protein</fullName>
    </recommendedName>
</protein>
<evidence type="ECO:0000313" key="2">
    <source>
        <dbReference type="Proteomes" id="UP001241748"/>
    </source>
</evidence>
<proteinExistence type="predicted"/>
<organism evidence="1 2">
    <name type="scientific">Neobacillus driksii</name>
    <dbReference type="NCBI Taxonomy" id="3035913"/>
    <lineage>
        <taxon>Bacteria</taxon>
        <taxon>Bacillati</taxon>
        <taxon>Bacillota</taxon>
        <taxon>Bacilli</taxon>
        <taxon>Bacillales</taxon>
        <taxon>Bacillaceae</taxon>
        <taxon>Neobacillus</taxon>
    </lineage>
</organism>
<comment type="caution">
    <text evidence="1">The sequence shown here is derived from an EMBL/GenBank/DDBJ whole genome shotgun (WGS) entry which is preliminary data.</text>
</comment>
<evidence type="ECO:0000313" key="1">
    <source>
        <dbReference type="EMBL" id="MFB3167448.1"/>
    </source>
</evidence>
<keyword evidence="2" id="KW-1185">Reference proteome</keyword>
<evidence type="ECO:0008006" key="3">
    <source>
        <dbReference type="Google" id="ProtNLM"/>
    </source>
</evidence>